<dbReference type="InterPro" id="IPR007460">
    <property type="entry name" value="BrnT_toxin"/>
</dbReference>
<dbReference type="Gene3D" id="3.10.450.530">
    <property type="entry name" value="Ribonuclease toxin, BrnT, of type II toxin-antitoxin system"/>
    <property type="match status" value="1"/>
</dbReference>
<dbReference type="InterPro" id="IPR038573">
    <property type="entry name" value="BrnT_sf"/>
</dbReference>
<evidence type="ECO:0000313" key="1">
    <source>
        <dbReference type="EMBL" id="TCL28173.1"/>
    </source>
</evidence>
<proteinExistence type="predicted"/>
<dbReference type="AlphaFoldDB" id="A0A4R1PS61"/>
<dbReference type="Pfam" id="PF04365">
    <property type="entry name" value="BrnT_toxin"/>
    <property type="match status" value="1"/>
</dbReference>
<dbReference type="Proteomes" id="UP000295169">
    <property type="component" value="Unassembled WGS sequence"/>
</dbReference>
<evidence type="ECO:0000313" key="2">
    <source>
        <dbReference type="Proteomes" id="UP000295169"/>
    </source>
</evidence>
<gene>
    <name evidence="1" type="ORF">EV691_12257</name>
</gene>
<accession>A0A4R1PS61</accession>
<protein>
    <recommendedName>
        <fullName evidence="3">BrnT family toxin</fullName>
    </recommendedName>
</protein>
<comment type="caution">
    <text evidence="1">The sequence shown here is derived from an EMBL/GenBank/DDBJ whole genome shotgun (WGS) entry which is preliminary data.</text>
</comment>
<sequence length="90" mass="10128">MIIYDEAKRQANLAKHGLDLADAALVYDAPDKITLQSPRQGEERLMDIAMVEVMGVVLVLVYVERGADVRAISLRRASKQERKLYANLKD</sequence>
<name>A0A4R1PS61_9GAMM</name>
<dbReference type="RefSeq" id="WP_131298465.1">
    <property type="nucleotide sequence ID" value="NZ_JBHLST010000110.1"/>
</dbReference>
<reference evidence="1 2" key="1">
    <citation type="submission" date="2019-03" db="EMBL/GenBank/DDBJ databases">
        <title>Genomic Encyclopedia of Type Strains, Phase IV (KMG-IV): sequencing the most valuable type-strain genomes for metagenomic binning, comparative biology and taxonomic classification.</title>
        <authorList>
            <person name="Goeker M."/>
        </authorList>
    </citation>
    <scope>NUCLEOTIDE SEQUENCE [LARGE SCALE GENOMIC DNA]</scope>
    <source>
        <strain evidence="1 2">DSM 2286</strain>
    </source>
</reference>
<dbReference type="EMBL" id="SMMU01000022">
    <property type="protein sequence ID" value="TCL28173.1"/>
    <property type="molecule type" value="Genomic_DNA"/>
</dbReference>
<organism evidence="1 2">
    <name type="scientific">Azotobacter chroococcum</name>
    <dbReference type="NCBI Taxonomy" id="353"/>
    <lineage>
        <taxon>Bacteria</taxon>
        <taxon>Pseudomonadati</taxon>
        <taxon>Pseudomonadota</taxon>
        <taxon>Gammaproteobacteria</taxon>
        <taxon>Pseudomonadales</taxon>
        <taxon>Pseudomonadaceae</taxon>
        <taxon>Azotobacter</taxon>
    </lineage>
</organism>
<evidence type="ECO:0008006" key="3">
    <source>
        <dbReference type="Google" id="ProtNLM"/>
    </source>
</evidence>